<feature type="region of interest" description="Disordered" evidence="1">
    <location>
        <begin position="46"/>
        <end position="108"/>
    </location>
</feature>
<feature type="compositionally biased region" description="Basic and acidic residues" evidence="1">
    <location>
        <begin position="55"/>
        <end position="66"/>
    </location>
</feature>
<evidence type="ECO:0000313" key="2">
    <source>
        <dbReference type="EMBL" id="PKC55935.1"/>
    </source>
</evidence>
<dbReference type="VEuPathDB" id="FungiDB:RhiirA1_474785"/>
<feature type="compositionally biased region" description="Low complexity" evidence="1">
    <location>
        <begin position="136"/>
        <end position="153"/>
    </location>
</feature>
<comment type="caution">
    <text evidence="2">The sequence shown here is derived from an EMBL/GenBank/DDBJ whole genome shotgun (WGS) entry which is preliminary data.</text>
</comment>
<organism evidence="2 3">
    <name type="scientific">Rhizophagus irregularis</name>
    <dbReference type="NCBI Taxonomy" id="588596"/>
    <lineage>
        <taxon>Eukaryota</taxon>
        <taxon>Fungi</taxon>
        <taxon>Fungi incertae sedis</taxon>
        <taxon>Mucoromycota</taxon>
        <taxon>Glomeromycotina</taxon>
        <taxon>Glomeromycetes</taxon>
        <taxon>Glomerales</taxon>
        <taxon>Glomeraceae</taxon>
        <taxon>Rhizophagus</taxon>
    </lineage>
</organism>
<feature type="compositionally biased region" description="Low complexity" evidence="1">
    <location>
        <begin position="76"/>
        <end position="108"/>
    </location>
</feature>
<reference evidence="2 3" key="1">
    <citation type="submission" date="2017-10" db="EMBL/GenBank/DDBJ databases">
        <title>Extensive intraspecific genome diversity in a model arbuscular mycorrhizal fungus.</title>
        <authorList>
            <person name="Chen E.C.H."/>
            <person name="Morin E."/>
            <person name="Baudet D."/>
            <person name="Noel J."/>
            <person name="Ndikumana S."/>
            <person name="Charron P."/>
            <person name="St-Onge C."/>
            <person name="Giorgi J."/>
            <person name="Grigoriev I.V."/>
            <person name="Roux C."/>
            <person name="Martin F.M."/>
            <person name="Corradi N."/>
        </authorList>
    </citation>
    <scope>NUCLEOTIDE SEQUENCE [LARGE SCALE GENOMIC DNA]</scope>
    <source>
        <strain evidence="2 3">A1</strain>
    </source>
</reference>
<evidence type="ECO:0000313" key="3">
    <source>
        <dbReference type="Proteomes" id="UP000232688"/>
    </source>
</evidence>
<feature type="compositionally biased region" description="Polar residues" evidence="1">
    <location>
        <begin position="124"/>
        <end position="135"/>
    </location>
</feature>
<dbReference type="AlphaFoldDB" id="A0A2N0QXZ5"/>
<dbReference type="EMBL" id="LLXH01002355">
    <property type="protein sequence ID" value="PKC55935.1"/>
    <property type="molecule type" value="Genomic_DNA"/>
</dbReference>
<gene>
    <name evidence="2" type="ORF">RhiirA1_474785</name>
</gene>
<name>A0A2N0QXZ5_9GLOM</name>
<proteinExistence type="predicted"/>
<reference evidence="2 3" key="2">
    <citation type="submission" date="2017-10" db="EMBL/GenBank/DDBJ databases">
        <title>Genome analyses suggest a sexual origin of heterokaryosis in a supposedly ancient asexual fungus.</title>
        <authorList>
            <person name="Corradi N."/>
            <person name="Sedzielewska K."/>
            <person name="Noel J."/>
            <person name="Charron P."/>
            <person name="Farinelli L."/>
            <person name="Marton T."/>
            <person name="Kruger M."/>
            <person name="Pelin A."/>
            <person name="Brachmann A."/>
            <person name="Corradi N."/>
        </authorList>
    </citation>
    <scope>NUCLEOTIDE SEQUENCE [LARGE SCALE GENOMIC DNA]</scope>
    <source>
        <strain evidence="2 3">A1</strain>
    </source>
</reference>
<protein>
    <submittedName>
        <fullName evidence="2">Uncharacterized protein</fullName>
    </submittedName>
</protein>
<feature type="compositionally biased region" description="Polar residues" evidence="1">
    <location>
        <begin position="201"/>
        <end position="210"/>
    </location>
</feature>
<dbReference type="VEuPathDB" id="FungiDB:RhiirFUN_005643"/>
<dbReference type="Proteomes" id="UP000232688">
    <property type="component" value="Unassembled WGS sequence"/>
</dbReference>
<accession>A0A2N0QXZ5</accession>
<feature type="region of interest" description="Disordered" evidence="1">
    <location>
        <begin position="120"/>
        <end position="210"/>
    </location>
</feature>
<sequence>MKRNLKNKNIWQYPKYFTCELPILCIFIDNSGREEEMASATRFIPKPNKHNAKKRQAEDDSYESRQRKIITRSKSKSITSDAPEITGSSSTSVISPSDSTKITGPKSFSTFTKSLTLTKPSSKANISASTSENDNSLTSSSHNSTPVSSPHNSITNTPASSPHNSIANTPASSSHNSKINTPARAVHNPKNNTPERAVHNPKNNTPERSQSIDLADFDSDTYDNEEPDVTINLNSENQQSENQQSEIQQGAQDEVVIDLDDNVITLGKVADAKVDRLVKGFINTFVKDKNLWDQFKDIVESVPAPIKINPLSTNVANFQKNKSNVDETRNQKNYLTECKCLFLRTRISSKNVIQYIIQSIWSEYVVNSTGANTLIQKSLNNFNSWRNTFNTKLTALVSEMVEQLELTEMPTNSALVKFVDNSVIKSLLEFWMSQLHSSLTNTKAPTKH</sequence>
<evidence type="ECO:0000256" key="1">
    <source>
        <dbReference type="SAM" id="MobiDB-lite"/>
    </source>
</evidence>
<feature type="compositionally biased region" description="Polar residues" evidence="1">
    <location>
        <begin position="154"/>
        <end position="180"/>
    </location>
</feature>